<evidence type="ECO:0000313" key="7">
    <source>
        <dbReference type="EMBL" id="RXN02879.1"/>
    </source>
</evidence>
<dbReference type="InterPro" id="IPR013025">
    <property type="entry name" value="Ribosomal_uL23-like"/>
</dbReference>
<dbReference type="EMBL" id="QBIY01013492">
    <property type="protein sequence ID" value="RXN02879.1"/>
    <property type="molecule type" value="Genomic_DNA"/>
</dbReference>
<accession>A0A498N0S9</accession>
<dbReference type="InterPro" id="IPR012677">
    <property type="entry name" value="Nucleotide-bd_a/b_plait_sf"/>
</dbReference>
<dbReference type="EMBL" id="QBIY01012549">
    <property type="protein sequence ID" value="RXN24146.1"/>
    <property type="molecule type" value="Genomic_DNA"/>
</dbReference>
<comment type="similarity">
    <text evidence="1">Belongs to the universal ribosomal protein uL23 family.</text>
</comment>
<evidence type="ECO:0000256" key="3">
    <source>
        <dbReference type="ARBA" id="ARBA00023274"/>
    </source>
</evidence>
<dbReference type="GO" id="GO:0005762">
    <property type="term" value="C:mitochondrial large ribosomal subunit"/>
    <property type="evidence" value="ECO:0007669"/>
    <property type="project" value="TreeGrafter"/>
</dbReference>
<evidence type="ECO:0007829" key="10">
    <source>
        <dbReference type="PeptideAtlas" id="A0A498N0S9"/>
    </source>
</evidence>
<keyword evidence="3" id="KW-0687">Ribonucleoprotein</keyword>
<evidence type="ECO:0000256" key="6">
    <source>
        <dbReference type="SAM" id="MobiDB-lite"/>
    </source>
</evidence>
<comment type="caution">
    <text evidence="8">The sequence shown here is derived from an EMBL/GenBank/DDBJ whole genome shotgun (WGS) entry which is preliminary data.</text>
</comment>
<dbReference type="AlphaFoldDB" id="A0A498N0S9"/>
<organism evidence="8 9">
    <name type="scientific">Labeo rohita</name>
    <name type="common">Indian major carp</name>
    <name type="synonym">Cyprinus rohita</name>
    <dbReference type="NCBI Taxonomy" id="84645"/>
    <lineage>
        <taxon>Eukaryota</taxon>
        <taxon>Metazoa</taxon>
        <taxon>Chordata</taxon>
        <taxon>Craniata</taxon>
        <taxon>Vertebrata</taxon>
        <taxon>Euteleostomi</taxon>
        <taxon>Actinopterygii</taxon>
        <taxon>Neopterygii</taxon>
        <taxon>Teleostei</taxon>
        <taxon>Ostariophysi</taxon>
        <taxon>Cypriniformes</taxon>
        <taxon>Cyprinidae</taxon>
        <taxon>Labeoninae</taxon>
        <taxon>Labeonini</taxon>
        <taxon>Labeo</taxon>
    </lineage>
</organism>
<evidence type="ECO:0000256" key="5">
    <source>
        <dbReference type="ARBA" id="ARBA00041375"/>
    </source>
</evidence>
<evidence type="ECO:0000313" key="9">
    <source>
        <dbReference type="Proteomes" id="UP000290572"/>
    </source>
</evidence>
<protein>
    <recommendedName>
        <fullName evidence="4">Large ribosomal subunit protein uL23m</fullName>
    </recommendedName>
    <alternativeName>
        <fullName evidence="5">39S ribosomal protein L23, mitochondrial</fullName>
    </alternativeName>
</protein>
<dbReference type="SUPFAM" id="SSF54189">
    <property type="entry name" value="Ribosomal proteins S24e, L23 and L15e"/>
    <property type="match status" value="1"/>
</dbReference>
<gene>
    <name evidence="8" type="ORF">ROHU_006277</name>
    <name evidence="7" type="ORF">ROHU_034721</name>
</gene>
<reference evidence="8 9" key="1">
    <citation type="submission" date="2018-03" db="EMBL/GenBank/DDBJ databases">
        <title>Draft genome sequence of Rohu Carp (Labeo rohita).</title>
        <authorList>
            <person name="Das P."/>
            <person name="Kushwaha B."/>
            <person name="Joshi C.G."/>
            <person name="Kumar D."/>
            <person name="Nagpure N.S."/>
            <person name="Sahoo L."/>
            <person name="Das S.P."/>
            <person name="Bit A."/>
            <person name="Patnaik S."/>
            <person name="Meher P.K."/>
            <person name="Jayasankar P."/>
            <person name="Koringa P.G."/>
            <person name="Patel N.V."/>
            <person name="Hinsu A.T."/>
            <person name="Kumar R."/>
            <person name="Pandey M."/>
            <person name="Agarwal S."/>
            <person name="Srivastava S."/>
            <person name="Singh M."/>
            <person name="Iquebal M.A."/>
            <person name="Jaiswal S."/>
            <person name="Angadi U.B."/>
            <person name="Kumar N."/>
            <person name="Raza M."/>
            <person name="Shah T.M."/>
            <person name="Rai A."/>
            <person name="Jena J.K."/>
        </authorList>
    </citation>
    <scope>NUCLEOTIDE SEQUENCE [LARGE SCALE GENOMIC DNA]</scope>
    <source>
        <strain evidence="8">DASCIFA01</strain>
        <tissue evidence="8">Testis</tissue>
    </source>
</reference>
<dbReference type="InterPro" id="IPR012678">
    <property type="entry name" value="Ribosomal_uL23/eL15/eS24_sf"/>
</dbReference>
<keyword evidence="2" id="KW-0689">Ribosomal protein</keyword>
<dbReference type="Proteomes" id="UP000290572">
    <property type="component" value="Unassembled WGS sequence"/>
</dbReference>
<evidence type="ECO:0000313" key="8">
    <source>
        <dbReference type="EMBL" id="RXN24146.1"/>
    </source>
</evidence>
<keyword evidence="9" id="KW-1185">Reference proteome</keyword>
<dbReference type="GO" id="GO:0003735">
    <property type="term" value="F:structural constituent of ribosome"/>
    <property type="evidence" value="ECO:0007669"/>
    <property type="project" value="InterPro"/>
</dbReference>
<dbReference type="GO" id="GO:0032543">
    <property type="term" value="P:mitochondrial translation"/>
    <property type="evidence" value="ECO:0007669"/>
    <property type="project" value="TreeGrafter"/>
</dbReference>
<dbReference type="PANTHER" id="PTHR12059:SF5">
    <property type="entry name" value="LARGE RIBOSOMAL SUBUNIT PROTEIN UL23M"/>
    <property type="match status" value="1"/>
</dbReference>
<evidence type="ECO:0000256" key="2">
    <source>
        <dbReference type="ARBA" id="ARBA00022980"/>
    </source>
</evidence>
<dbReference type="Gene3D" id="3.30.70.330">
    <property type="match status" value="2"/>
</dbReference>
<dbReference type="PANTHER" id="PTHR12059">
    <property type="entry name" value="RIBOSOMAL PROTEIN L23-RELATED"/>
    <property type="match status" value="1"/>
</dbReference>
<keyword evidence="10" id="KW-1267">Proteomics identification</keyword>
<dbReference type="STRING" id="84645.A0A498N0S9"/>
<evidence type="ECO:0000256" key="4">
    <source>
        <dbReference type="ARBA" id="ARBA00039977"/>
    </source>
</evidence>
<sequence>MAKRIIYPLYQLGNPQLRLFRPTSNLTLVRPGKEQPPDTVQFRIPMEMTKFDVRNYLEKIYSVPVAAVRTRIQYYLPTVGRSAGGERVHQGGGGGYGWSRHMKRGERGHLGAVPEQGGPDRGQGNLKQHKILRQYQGFTYDRFASNAVVKCNDILCFPLQGRDLFGPGIKFSRHRHRANSGDKAATKEERVVLYAQQQTFQFPDIFPEKDKKHEEGSVEEMQEKFMEDERQRQKPDPRRGGVTEWFGL</sequence>
<feature type="compositionally biased region" description="Basic and acidic residues" evidence="6">
    <location>
        <begin position="207"/>
        <end position="241"/>
    </location>
</feature>
<name>A0A498N0S9_LABRO</name>
<evidence type="ECO:0000256" key="1">
    <source>
        <dbReference type="ARBA" id="ARBA00006700"/>
    </source>
</evidence>
<proteinExistence type="evidence at protein level"/>
<feature type="region of interest" description="Disordered" evidence="6">
    <location>
        <begin position="207"/>
        <end position="248"/>
    </location>
</feature>